<dbReference type="Proteomes" id="UP001172083">
    <property type="component" value="Unassembled WGS sequence"/>
</dbReference>
<dbReference type="PRINTS" id="PR00132">
    <property type="entry name" value="GLHYDRLASE2"/>
</dbReference>
<evidence type="ECO:0000256" key="2">
    <source>
        <dbReference type="ARBA" id="ARBA00022801"/>
    </source>
</evidence>
<keyword evidence="4" id="KW-1133">Transmembrane helix</keyword>
<dbReference type="InterPro" id="IPR006101">
    <property type="entry name" value="Glyco_hydro_2"/>
</dbReference>
<gene>
    <name evidence="8" type="ORF">QQ020_12760</name>
</gene>
<name>A0ABT8L5C7_9BACT</name>
<dbReference type="PANTHER" id="PTHR42732">
    <property type="entry name" value="BETA-GALACTOSIDASE"/>
    <property type="match status" value="1"/>
</dbReference>
<evidence type="ECO:0000256" key="3">
    <source>
        <dbReference type="ARBA" id="ARBA00023295"/>
    </source>
</evidence>
<sequence length="766" mass="87169">MKCHLIFILFMLPIFFHTPPELKAQGRQEIPFNDHWIFQGQSVSGLLVNETVSLPHSWNKSDAQEGMQYYRGIGKYQKSFDGQESWSNRRVFIRFEGVNITATLTLNGHKLGTHEGGYAAFCFEITDHLLLGQKNTIEVVVSNETNLEVIPLVGDFNNYGGIYRPVTVIVTDPVCITPLDFASPGVYIRQQHVSKESADVEVLTKISNKTGADAEVEYKSTIIDASGEVVESQQSKSLIPVGDVALTHEFKIKNPHLWNGKKDPYLYQVRIEILKDGVVIDSKSEPLGLRFFHIDANEGFFLNGEPVDLRGVSRHQDRKDKGSAISDADHREDMDLMLEMGINALRLAHYQHAEIVYDMTDENGVVVWAELPWVGIPGGFMPGSNGYENTEAFHTNAKQQLYELIRQNFNHPSILMWSIFNEIQNPESAKPIQFVEELNAIVKKEDPDRISVGASMLSPQEHPDLHGITDAIAWNRYFGWYYKEPKDMGLFLDQLHEDFPDYKIGISEYGAGGSVYQHSDELESPNPMGSPHPEEWQSYYHEENLKIFDDRAFVWGTFVWNMFDFGSHFRKEGDHYGINDKGMVTYDRKIKKDAFYFYKANWSDEPVLHITSSRYIFREKAETQVKVYTNLSDVSLTVNGEELPNKSPEKGIIIWEGIKLKSGNNGIIVRGTKSGRTFTDDCVFVLENPYEGINLFIKIFDFMTIAHQVVIGGLIAAFLVWLFGIRKVRRGPKWKKITLWIVFILLVAVSLLILGAKFFISNMMGG</sequence>
<dbReference type="InterPro" id="IPR051913">
    <property type="entry name" value="GH2_Domain-Containing"/>
</dbReference>
<feature type="domain" description="Glycoside hydrolase family 2 catalytic" evidence="6">
    <location>
        <begin position="297"/>
        <end position="597"/>
    </location>
</feature>
<evidence type="ECO:0000256" key="4">
    <source>
        <dbReference type="SAM" id="Phobius"/>
    </source>
</evidence>
<keyword evidence="4" id="KW-0472">Membrane</keyword>
<feature type="transmembrane region" description="Helical" evidence="4">
    <location>
        <begin position="737"/>
        <end position="760"/>
    </location>
</feature>
<feature type="domain" description="Glycoside hydrolase family 2 immunoglobulin-like beta-sandwich" evidence="5">
    <location>
        <begin position="186"/>
        <end position="290"/>
    </location>
</feature>
<evidence type="ECO:0000313" key="8">
    <source>
        <dbReference type="EMBL" id="MDN5212929.1"/>
    </source>
</evidence>
<keyword evidence="4" id="KW-0812">Transmembrane</keyword>
<dbReference type="RefSeq" id="WP_346758246.1">
    <property type="nucleotide sequence ID" value="NZ_JAUJEB010000001.1"/>
</dbReference>
<keyword evidence="9" id="KW-1185">Reference proteome</keyword>
<dbReference type="EMBL" id="JAUJEB010000001">
    <property type="protein sequence ID" value="MDN5212929.1"/>
    <property type="molecule type" value="Genomic_DNA"/>
</dbReference>
<evidence type="ECO:0000259" key="6">
    <source>
        <dbReference type="Pfam" id="PF02836"/>
    </source>
</evidence>
<dbReference type="InterPro" id="IPR036156">
    <property type="entry name" value="Beta-gal/glucu_dom_sf"/>
</dbReference>
<proteinExistence type="inferred from homology"/>
<dbReference type="Pfam" id="PF02837">
    <property type="entry name" value="Glyco_hydro_2_N"/>
    <property type="match status" value="1"/>
</dbReference>
<comment type="similarity">
    <text evidence="1">Belongs to the glycosyl hydrolase 2 family.</text>
</comment>
<evidence type="ECO:0000259" key="7">
    <source>
        <dbReference type="Pfam" id="PF02837"/>
    </source>
</evidence>
<dbReference type="SUPFAM" id="SSF51445">
    <property type="entry name" value="(Trans)glycosidases"/>
    <property type="match status" value="1"/>
</dbReference>
<dbReference type="SUPFAM" id="SSF49303">
    <property type="entry name" value="beta-Galactosidase/glucuronidase domain"/>
    <property type="match status" value="1"/>
</dbReference>
<organism evidence="8 9">
    <name type="scientific">Agaribacillus aureus</name>
    <dbReference type="NCBI Taxonomy" id="3051825"/>
    <lineage>
        <taxon>Bacteria</taxon>
        <taxon>Pseudomonadati</taxon>
        <taxon>Bacteroidota</taxon>
        <taxon>Cytophagia</taxon>
        <taxon>Cytophagales</taxon>
        <taxon>Splendidivirgaceae</taxon>
        <taxon>Agaribacillus</taxon>
    </lineage>
</organism>
<evidence type="ECO:0000313" key="9">
    <source>
        <dbReference type="Proteomes" id="UP001172083"/>
    </source>
</evidence>
<dbReference type="InterPro" id="IPR013783">
    <property type="entry name" value="Ig-like_fold"/>
</dbReference>
<dbReference type="InterPro" id="IPR017853">
    <property type="entry name" value="GH"/>
</dbReference>
<accession>A0ABT8L5C7</accession>
<dbReference type="Gene3D" id="2.60.40.10">
    <property type="entry name" value="Immunoglobulins"/>
    <property type="match status" value="2"/>
</dbReference>
<feature type="domain" description="Glycosyl hydrolases family 2 sugar binding" evidence="7">
    <location>
        <begin position="68"/>
        <end position="169"/>
    </location>
</feature>
<comment type="caution">
    <text evidence="8">The sequence shown here is derived from an EMBL/GenBank/DDBJ whole genome shotgun (WGS) entry which is preliminary data.</text>
</comment>
<dbReference type="SUPFAM" id="SSF49785">
    <property type="entry name" value="Galactose-binding domain-like"/>
    <property type="match status" value="1"/>
</dbReference>
<dbReference type="InterPro" id="IPR006102">
    <property type="entry name" value="Ig-like_GH2"/>
</dbReference>
<dbReference type="PANTHER" id="PTHR42732:SF1">
    <property type="entry name" value="BETA-MANNOSIDASE"/>
    <property type="match status" value="1"/>
</dbReference>
<dbReference type="InterPro" id="IPR006104">
    <property type="entry name" value="Glyco_hydro_2_N"/>
</dbReference>
<keyword evidence="3" id="KW-0326">Glycosidase</keyword>
<dbReference type="GO" id="GO:0016787">
    <property type="term" value="F:hydrolase activity"/>
    <property type="evidence" value="ECO:0007669"/>
    <property type="project" value="UniProtKB-KW"/>
</dbReference>
<dbReference type="Pfam" id="PF02836">
    <property type="entry name" value="Glyco_hydro_2_C"/>
    <property type="match status" value="1"/>
</dbReference>
<dbReference type="InterPro" id="IPR006103">
    <property type="entry name" value="Glyco_hydro_2_cat"/>
</dbReference>
<keyword evidence="2 8" id="KW-0378">Hydrolase</keyword>
<dbReference type="InterPro" id="IPR008979">
    <property type="entry name" value="Galactose-bd-like_sf"/>
</dbReference>
<evidence type="ECO:0000259" key="5">
    <source>
        <dbReference type="Pfam" id="PF00703"/>
    </source>
</evidence>
<protein>
    <submittedName>
        <fullName evidence="8">Glycoside hydrolase family 2 TIM barrel-domain containing protein</fullName>
    </submittedName>
</protein>
<dbReference type="Pfam" id="PF00703">
    <property type="entry name" value="Glyco_hydro_2"/>
    <property type="match status" value="1"/>
</dbReference>
<dbReference type="Gene3D" id="3.20.20.80">
    <property type="entry name" value="Glycosidases"/>
    <property type="match status" value="1"/>
</dbReference>
<dbReference type="Gene3D" id="2.60.120.260">
    <property type="entry name" value="Galactose-binding domain-like"/>
    <property type="match status" value="1"/>
</dbReference>
<reference evidence="8" key="1">
    <citation type="submission" date="2023-06" db="EMBL/GenBank/DDBJ databases">
        <title>Genomic of Agaribacillus aureum.</title>
        <authorList>
            <person name="Wang G."/>
        </authorList>
    </citation>
    <scope>NUCLEOTIDE SEQUENCE</scope>
    <source>
        <strain evidence="8">BMA12</strain>
    </source>
</reference>
<evidence type="ECO:0000256" key="1">
    <source>
        <dbReference type="ARBA" id="ARBA00007401"/>
    </source>
</evidence>
<feature type="transmembrane region" description="Helical" evidence="4">
    <location>
        <begin position="705"/>
        <end position="725"/>
    </location>
</feature>